<keyword evidence="5" id="KW-0812">Transmembrane</keyword>
<evidence type="ECO:0000256" key="4">
    <source>
        <dbReference type="SAM" id="MobiDB-lite"/>
    </source>
</evidence>
<dbReference type="Gene3D" id="2.40.10.10">
    <property type="entry name" value="Trypsin-like serine proteases"/>
    <property type="match status" value="2"/>
</dbReference>
<protein>
    <recommendedName>
        <fullName evidence="8">Serine protease</fullName>
    </recommendedName>
</protein>
<comment type="caution">
    <text evidence="6">The sequence shown here is derived from an EMBL/GenBank/DDBJ whole genome shotgun (WGS) entry which is preliminary data.</text>
</comment>
<dbReference type="InterPro" id="IPR051201">
    <property type="entry name" value="Chloro_Bact_Ser_Proteases"/>
</dbReference>
<gene>
    <name evidence="6" type="ORF">GCM10022226_32790</name>
</gene>
<feature type="transmembrane region" description="Helical" evidence="5">
    <location>
        <begin position="21"/>
        <end position="40"/>
    </location>
</feature>
<dbReference type="PANTHER" id="PTHR43343">
    <property type="entry name" value="PEPTIDASE S12"/>
    <property type="match status" value="1"/>
</dbReference>
<dbReference type="PANTHER" id="PTHR43343:SF3">
    <property type="entry name" value="PROTEASE DO-LIKE 8, CHLOROPLASTIC"/>
    <property type="match status" value="1"/>
</dbReference>
<feature type="region of interest" description="Disordered" evidence="4">
    <location>
        <begin position="107"/>
        <end position="127"/>
    </location>
</feature>
<name>A0ABP7I411_9ACTN</name>
<evidence type="ECO:0000256" key="2">
    <source>
        <dbReference type="ARBA" id="ARBA00022670"/>
    </source>
</evidence>
<dbReference type="PRINTS" id="PR00834">
    <property type="entry name" value="PROTEASES2C"/>
</dbReference>
<proteinExistence type="inferred from homology"/>
<evidence type="ECO:0000313" key="6">
    <source>
        <dbReference type="EMBL" id="GAA3809862.1"/>
    </source>
</evidence>
<keyword evidence="2" id="KW-0645">Protease</keyword>
<keyword evidence="3" id="KW-0378">Hydrolase</keyword>
<accession>A0ABP7I411</accession>
<dbReference type="EMBL" id="BAAAZR010000007">
    <property type="protein sequence ID" value="GAA3809862.1"/>
    <property type="molecule type" value="Genomic_DNA"/>
</dbReference>
<keyword evidence="5" id="KW-0472">Membrane</keyword>
<organism evidence="6 7">
    <name type="scientific">Sphaerisporangium flaviroseum</name>
    <dbReference type="NCBI Taxonomy" id="509199"/>
    <lineage>
        <taxon>Bacteria</taxon>
        <taxon>Bacillati</taxon>
        <taxon>Actinomycetota</taxon>
        <taxon>Actinomycetes</taxon>
        <taxon>Streptosporangiales</taxon>
        <taxon>Streptosporangiaceae</taxon>
        <taxon>Sphaerisporangium</taxon>
    </lineage>
</organism>
<dbReference type="Pfam" id="PF13365">
    <property type="entry name" value="Trypsin_2"/>
    <property type="match status" value="1"/>
</dbReference>
<dbReference type="InterPro" id="IPR001940">
    <property type="entry name" value="Peptidase_S1C"/>
</dbReference>
<keyword evidence="5" id="KW-1133">Transmembrane helix</keyword>
<reference evidence="7" key="1">
    <citation type="journal article" date="2019" name="Int. J. Syst. Evol. Microbiol.">
        <title>The Global Catalogue of Microorganisms (GCM) 10K type strain sequencing project: providing services to taxonomists for standard genome sequencing and annotation.</title>
        <authorList>
            <consortium name="The Broad Institute Genomics Platform"/>
            <consortium name="The Broad Institute Genome Sequencing Center for Infectious Disease"/>
            <person name="Wu L."/>
            <person name="Ma J."/>
        </authorList>
    </citation>
    <scope>NUCLEOTIDE SEQUENCE [LARGE SCALE GENOMIC DNA]</scope>
    <source>
        <strain evidence="7">JCM 16908</strain>
    </source>
</reference>
<evidence type="ECO:0008006" key="8">
    <source>
        <dbReference type="Google" id="ProtNLM"/>
    </source>
</evidence>
<comment type="similarity">
    <text evidence="1">Belongs to the peptidase S1C family.</text>
</comment>
<sequence>MERVPQEAGAAEARRAVAGRARWFVGGGALVVVAVLAYWLGSSGGKGEAAAPRPSATPTPSATLTVADVFRRVGPSVVVIQAGKSLGTGVIAAEDGTILTAHHVVKGTEDEATENKGTENKGTEDKGTEDVTVTFADGTKAKAVVVSSNPKRDVATLRPAALPEIVVPATLGGGVAVGAPVVAIGNPLGLTYSVSTGVVSGLNRTADRTAEDGDLNGLIQFDASVNPGSSGGPLLDARGLVIGIVVSIADPGGDEAFAGIAFAVPIGAALGGSEGDGPPGDGPQI</sequence>
<dbReference type="InterPro" id="IPR009003">
    <property type="entry name" value="Peptidase_S1_PA"/>
</dbReference>
<evidence type="ECO:0000313" key="7">
    <source>
        <dbReference type="Proteomes" id="UP001500888"/>
    </source>
</evidence>
<dbReference type="Proteomes" id="UP001500888">
    <property type="component" value="Unassembled WGS sequence"/>
</dbReference>
<dbReference type="SUPFAM" id="SSF50494">
    <property type="entry name" value="Trypsin-like serine proteases"/>
    <property type="match status" value="1"/>
</dbReference>
<keyword evidence="7" id="KW-1185">Reference proteome</keyword>
<dbReference type="InterPro" id="IPR043504">
    <property type="entry name" value="Peptidase_S1_PA_chymotrypsin"/>
</dbReference>
<evidence type="ECO:0000256" key="1">
    <source>
        <dbReference type="ARBA" id="ARBA00010541"/>
    </source>
</evidence>
<evidence type="ECO:0000256" key="3">
    <source>
        <dbReference type="ARBA" id="ARBA00022801"/>
    </source>
</evidence>
<evidence type="ECO:0000256" key="5">
    <source>
        <dbReference type="SAM" id="Phobius"/>
    </source>
</evidence>